<dbReference type="Pfam" id="PF03537">
    <property type="entry name" value="Glyco_hydro_114"/>
    <property type="match status" value="1"/>
</dbReference>
<keyword evidence="4" id="KW-1185">Reference proteome</keyword>
<keyword evidence="1" id="KW-0732">Signal</keyword>
<dbReference type="InterPro" id="IPR013785">
    <property type="entry name" value="Aldolase_TIM"/>
</dbReference>
<evidence type="ECO:0000313" key="3">
    <source>
        <dbReference type="EMBL" id="MCT8973811.1"/>
    </source>
</evidence>
<dbReference type="InterPro" id="IPR017853">
    <property type="entry name" value="GH"/>
</dbReference>
<evidence type="ECO:0000313" key="4">
    <source>
        <dbReference type="Proteomes" id="UP001320898"/>
    </source>
</evidence>
<dbReference type="Gene3D" id="3.20.20.70">
    <property type="entry name" value="Aldolase class I"/>
    <property type="match status" value="1"/>
</dbReference>
<comment type="caution">
    <text evidence="3">The sequence shown here is derived from an EMBL/GenBank/DDBJ whole genome shotgun (WGS) entry which is preliminary data.</text>
</comment>
<dbReference type="InterPro" id="IPR004352">
    <property type="entry name" value="GH114_TIM-barrel"/>
</dbReference>
<dbReference type="RefSeq" id="WP_261617396.1">
    <property type="nucleotide sequence ID" value="NZ_JALIDZ010000009.1"/>
</dbReference>
<sequence length="281" mass="31343">MIDRIPPALVPGARVLLLALACLGLSSGARADSSLTWDWILSGRLPSPPPAVDYLDTDAFDTPADFVAAAKANGTTTICYISAGTLENWRPDRGAFRKLDRQQRRRGNPPIIGRKYPDWPGERWLNFARHKVFLPLMVKRMKRCRSKGFDMIEFDNLDGYANRTGFKIRKRHAVRYARALARKAKRVGLVPIQKNATELASRLQRHFGALLLEDCALYDFCGDAAVYRAAGKPVFDAEYPEAWSDEGMPFDLDAVCATTDAADISLIVKSLDLNKSVQRCP</sequence>
<dbReference type="Proteomes" id="UP001320898">
    <property type="component" value="Unassembled WGS sequence"/>
</dbReference>
<reference evidence="3 4" key="1">
    <citation type="submission" date="2022-04" db="EMBL/GenBank/DDBJ databases">
        <authorList>
            <person name="Ye Y.-Q."/>
            <person name="Du Z.-J."/>
        </authorList>
    </citation>
    <scope>NUCLEOTIDE SEQUENCE [LARGE SCALE GENOMIC DNA]</scope>
    <source>
        <strain evidence="3 4">A6E488</strain>
    </source>
</reference>
<dbReference type="EMBL" id="JALIDZ010000009">
    <property type="protein sequence ID" value="MCT8973811.1"/>
    <property type="molecule type" value="Genomic_DNA"/>
</dbReference>
<dbReference type="PANTHER" id="PTHR35273:SF2">
    <property type="entry name" value="ALPHA-GALACTOSIDASE"/>
    <property type="match status" value="1"/>
</dbReference>
<evidence type="ECO:0000259" key="2">
    <source>
        <dbReference type="Pfam" id="PF03537"/>
    </source>
</evidence>
<feature type="chain" id="PRO_5044003389" evidence="1">
    <location>
        <begin position="32"/>
        <end position="281"/>
    </location>
</feature>
<accession>A0AAW5R0K1</accession>
<evidence type="ECO:0000256" key="1">
    <source>
        <dbReference type="SAM" id="SignalP"/>
    </source>
</evidence>
<dbReference type="AlphaFoldDB" id="A0AAW5R0K1"/>
<organism evidence="3 4">
    <name type="scientific">Microbaculum marinisediminis</name>
    <dbReference type="NCBI Taxonomy" id="2931392"/>
    <lineage>
        <taxon>Bacteria</taxon>
        <taxon>Pseudomonadati</taxon>
        <taxon>Pseudomonadota</taxon>
        <taxon>Alphaproteobacteria</taxon>
        <taxon>Hyphomicrobiales</taxon>
        <taxon>Tepidamorphaceae</taxon>
        <taxon>Microbaculum</taxon>
    </lineage>
</organism>
<protein>
    <submittedName>
        <fullName evidence="3">Endo alpha-1,4 polygalactosaminidase</fullName>
    </submittedName>
</protein>
<feature type="domain" description="Glycoside-hydrolase family GH114 TIM-barrel" evidence="2">
    <location>
        <begin position="36"/>
        <end position="275"/>
    </location>
</feature>
<dbReference type="PANTHER" id="PTHR35273">
    <property type="entry name" value="ALPHA-1,4 POLYGALACTOSAMINIDASE, PUTATIVE (AFU_ORTHOLOGUE AFUA_3G07890)-RELATED"/>
    <property type="match status" value="1"/>
</dbReference>
<name>A0AAW5R0K1_9HYPH</name>
<dbReference type="SUPFAM" id="SSF51445">
    <property type="entry name" value="(Trans)glycosidases"/>
    <property type="match status" value="1"/>
</dbReference>
<proteinExistence type="predicted"/>
<feature type="signal peptide" evidence="1">
    <location>
        <begin position="1"/>
        <end position="31"/>
    </location>
</feature>
<gene>
    <name evidence="3" type="ORF">MUB46_18250</name>
</gene>